<feature type="coiled-coil region" evidence="1">
    <location>
        <begin position="225"/>
        <end position="266"/>
    </location>
</feature>
<dbReference type="AlphaFoldDB" id="A0A2R5LDA3"/>
<evidence type="ECO:0000313" key="2">
    <source>
        <dbReference type="EMBL" id="MBY07449.1"/>
    </source>
</evidence>
<keyword evidence="1" id="KW-0175">Coiled coil</keyword>
<sequence length="288" mass="32698">MELQNLQSQLKSAIQSHQIVLSKMRIDPQNTALQKQLHDLQAEIKALSDKQKQVVQQLRSDLERNNSLKSTVGTLKGVLLPSMVVLPNHPIRVPQYPPRNVPRVPKTVTVVVSTTSCKAECPSVVSSRAKPSKEDNNKMELMRALGLMTREALKELQSRRGERKRRTTANPHFSNAALERKNALRAESTNGHVSPPVLAIKKEEDRLEAWVSDYTLLKNAKAVEKQKLLKRSLELKTERMQLQEKKQQLSEMIATQQKRRVELQATYESVHNALHRLQSVVQSFRGSS</sequence>
<dbReference type="PANTHER" id="PTHR24102">
    <property type="entry name" value="PHD FINGER PROTEIN"/>
    <property type="match status" value="1"/>
</dbReference>
<proteinExistence type="predicted"/>
<name>A0A2R5LDA3_9ACAR</name>
<dbReference type="EMBL" id="GGLE01003323">
    <property type="protein sequence ID" value="MBY07449.1"/>
    <property type="molecule type" value="Transcribed_RNA"/>
</dbReference>
<dbReference type="PANTHER" id="PTHR24102:SF28">
    <property type="entry name" value="PHD-TYPE DOMAIN-CONTAINING PROTEIN"/>
    <property type="match status" value="1"/>
</dbReference>
<reference evidence="2" key="1">
    <citation type="submission" date="2018-03" db="EMBL/GenBank/DDBJ databases">
        <title>The relapsing fever spirochete Borrelia turicatae persists in the highly oxidative environment of its soft-bodied tick vector.</title>
        <authorList>
            <person name="Bourret T.J."/>
            <person name="Boyle W.K."/>
            <person name="Valenzuela J.G."/>
            <person name="Oliveira F."/>
            <person name="Lopez J.E."/>
        </authorList>
    </citation>
    <scope>NUCLEOTIDE SEQUENCE</scope>
    <source>
        <strain evidence="2">Kansas strain/isolate</strain>
        <tissue evidence="2">Salivary glands</tissue>
    </source>
</reference>
<organism evidence="2">
    <name type="scientific">Ornithodoros turicata</name>
    <dbReference type="NCBI Taxonomy" id="34597"/>
    <lineage>
        <taxon>Eukaryota</taxon>
        <taxon>Metazoa</taxon>
        <taxon>Ecdysozoa</taxon>
        <taxon>Arthropoda</taxon>
        <taxon>Chelicerata</taxon>
        <taxon>Arachnida</taxon>
        <taxon>Acari</taxon>
        <taxon>Parasitiformes</taxon>
        <taxon>Ixodida</taxon>
        <taxon>Ixodoidea</taxon>
        <taxon>Argasidae</taxon>
        <taxon>Ornithodorinae</taxon>
        <taxon>Ornithodoros</taxon>
    </lineage>
</organism>
<feature type="coiled-coil region" evidence="1">
    <location>
        <begin position="30"/>
        <end position="57"/>
    </location>
</feature>
<evidence type="ECO:0000256" key="1">
    <source>
        <dbReference type="SAM" id="Coils"/>
    </source>
</evidence>
<accession>A0A2R5LDA3</accession>
<protein>
    <submittedName>
        <fullName evidence="2">Putative phd finger protein 21a</fullName>
    </submittedName>
</protein>